<accession>A0A2T4MUI2</accession>
<name>A0A2T4MUI2_AERVE</name>
<dbReference type="Proteomes" id="UP000241986">
    <property type="component" value="Unassembled WGS sequence"/>
</dbReference>
<protein>
    <submittedName>
        <fullName evidence="1">Uncharacterized protein</fullName>
    </submittedName>
</protein>
<sequence>MNNYKIVTTSGSFSVKGEDTDMAAMAANTEAVERLIPSQTAIMYLVRENGEEKRLGKFDLDGICVPRTWNDIKELKSELWNLAKEEAYQTSPLKVIRSRSAVLVVKDAGGKDLITAGDNFTLASSYKGLKKDLARIKRDFPSAHFVEMVLGCNSAQSIRDMNDGAYEPWTGEASSMLHIFGSEEQVC</sequence>
<organism evidence="1 2">
    <name type="scientific">Aeromonas veronii</name>
    <dbReference type="NCBI Taxonomy" id="654"/>
    <lineage>
        <taxon>Bacteria</taxon>
        <taxon>Pseudomonadati</taxon>
        <taxon>Pseudomonadota</taxon>
        <taxon>Gammaproteobacteria</taxon>
        <taxon>Aeromonadales</taxon>
        <taxon>Aeromonadaceae</taxon>
        <taxon>Aeromonas</taxon>
    </lineage>
</organism>
<gene>
    <name evidence="1" type="ORF">DAA48_25830</name>
</gene>
<dbReference type="EMBL" id="PZKL01000060">
    <property type="protein sequence ID" value="PTH78225.1"/>
    <property type="molecule type" value="Genomic_DNA"/>
</dbReference>
<evidence type="ECO:0000313" key="2">
    <source>
        <dbReference type="Proteomes" id="UP000241986"/>
    </source>
</evidence>
<dbReference type="AlphaFoldDB" id="A0A2T4MUI2"/>
<dbReference type="RefSeq" id="WP_107685233.1">
    <property type="nucleotide sequence ID" value="NZ_PZKL01000060.1"/>
</dbReference>
<proteinExistence type="predicted"/>
<reference evidence="1 2" key="1">
    <citation type="submission" date="2018-03" db="EMBL/GenBank/DDBJ databases">
        <title>Aeromonas veronii whole genome sequencing and analysis.</title>
        <authorList>
            <person name="Xie H."/>
            <person name="Liu T."/>
            <person name="Wang K."/>
        </authorList>
    </citation>
    <scope>NUCLEOTIDE SEQUENCE [LARGE SCALE GENOMIC DNA]</scope>
    <source>
        <strain evidence="1 2">XH.VA.1</strain>
    </source>
</reference>
<evidence type="ECO:0000313" key="1">
    <source>
        <dbReference type="EMBL" id="PTH78225.1"/>
    </source>
</evidence>
<comment type="caution">
    <text evidence="1">The sequence shown here is derived from an EMBL/GenBank/DDBJ whole genome shotgun (WGS) entry which is preliminary data.</text>
</comment>